<dbReference type="SUPFAM" id="SSF52266">
    <property type="entry name" value="SGNH hydrolase"/>
    <property type="match status" value="1"/>
</dbReference>
<dbReference type="AlphaFoldDB" id="A0AAW1FPG6"/>
<gene>
    <name evidence="1" type="ORF">VZT92_006067</name>
</gene>
<organism evidence="1 2">
    <name type="scientific">Zoarces viviparus</name>
    <name type="common">Viviparous eelpout</name>
    <name type="synonym">Blennius viviparus</name>
    <dbReference type="NCBI Taxonomy" id="48416"/>
    <lineage>
        <taxon>Eukaryota</taxon>
        <taxon>Metazoa</taxon>
        <taxon>Chordata</taxon>
        <taxon>Craniata</taxon>
        <taxon>Vertebrata</taxon>
        <taxon>Euteleostomi</taxon>
        <taxon>Actinopterygii</taxon>
        <taxon>Neopterygii</taxon>
        <taxon>Teleostei</taxon>
        <taxon>Neoteleostei</taxon>
        <taxon>Acanthomorphata</taxon>
        <taxon>Eupercaria</taxon>
        <taxon>Perciformes</taxon>
        <taxon>Cottioidei</taxon>
        <taxon>Zoarcales</taxon>
        <taxon>Zoarcidae</taxon>
        <taxon>Zoarcinae</taxon>
        <taxon>Zoarces</taxon>
    </lineage>
</organism>
<comment type="caution">
    <text evidence="1">The sequence shown here is derived from an EMBL/GenBank/DDBJ whole genome shotgun (WGS) entry which is preliminary data.</text>
</comment>
<protein>
    <recommendedName>
        <fullName evidence="3">SGNH hydrolase-type esterase domain-containing protein</fullName>
    </recommendedName>
</protein>
<evidence type="ECO:0000313" key="2">
    <source>
        <dbReference type="Proteomes" id="UP001488805"/>
    </source>
</evidence>
<sequence>MRGLVLIWGKPCSYKCSLRRQVRGLPQTVRGGDGVDPESELAGSPQVCLADIHLATLPSSLDSNLGFRPNFELNMSENSELNEAGGDERVDLSDLEEGEAPCTNVAVVLRESQQMVEEGNASPRQEVHPPEGRALPYHHTTRHFTTFYKVRDWSLVITQLVLVIGDSNLSRIPRHKYPLVQIDSFLGAQIHHLKEILGKLDPCLTTQKVVLAVGLNDCLRNNQLGTMTKQFQLLLSCAKTVFPRAEIVVPVIQFSPQLQSKHRILMGKLNQALEESCKTLKGIAEDQFRVNQDLIHWTSETANKILHSWMSQLN</sequence>
<dbReference type="Gene3D" id="3.40.50.1110">
    <property type="entry name" value="SGNH hydrolase"/>
    <property type="match status" value="1"/>
</dbReference>
<evidence type="ECO:0000313" key="1">
    <source>
        <dbReference type="EMBL" id="KAK9536273.1"/>
    </source>
</evidence>
<dbReference type="EMBL" id="JBCEZU010000045">
    <property type="protein sequence ID" value="KAK9536273.1"/>
    <property type="molecule type" value="Genomic_DNA"/>
</dbReference>
<dbReference type="InterPro" id="IPR036514">
    <property type="entry name" value="SGNH_hydro_sf"/>
</dbReference>
<accession>A0AAW1FPG6</accession>
<evidence type="ECO:0008006" key="3">
    <source>
        <dbReference type="Google" id="ProtNLM"/>
    </source>
</evidence>
<proteinExistence type="predicted"/>
<name>A0AAW1FPG6_ZOAVI</name>
<dbReference type="Proteomes" id="UP001488805">
    <property type="component" value="Unassembled WGS sequence"/>
</dbReference>
<keyword evidence="2" id="KW-1185">Reference proteome</keyword>
<reference evidence="1 2" key="1">
    <citation type="journal article" date="2024" name="Genome Biol. Evol.">
        <title>Chromosome-level genome assembly of the viviparous eelpout Zoarces viviparus.</title>
        <authorList>
            <person name="Fuhrmann N."/>
            <person name="Brasseur M.V."/>
            <person name="Bakowski C.E."/>
            <person name="Podsiadlowski L."/>
            <person name="Prost S."/>
            <person name="Krehenwinkel H."/>
            <person name="Mayer C."/>
        </authorList>
    </citation>
    <scope>NUCLEOTIDE SEQUENCE [LARGE SCALE GENOMIC DNA]</scope>
    <source>
        <strain evidence="1">NO-MEL_2022_Ind0_liver</strain>
    </source>
</reference>